<evidence type="ECO:0000313" key="8">
    <source>
        <dbReference type="EMBL" id="CAI3997134.1"/>
    </source>
</evidence>
<dbReference type="InterPro" id="IPR001878">
    <property type="entry name" value="Znf_CCHC"/>
</dbReference>
<keyword evidence="2 4" id="KW-0863">Zinc-finger</keyword>
<feature type="compositionally biased region" description="Low complexity" evidence="5">
    <location>
        <begin position="860"/>
        <end position="877"/>
    </location>
</feature>
<proteinExistence type="predicted"/>
<dbReference type="Gene3D" id="4.10.60.10">
    <property type="entry name" value="Zinc finger, CCHC-type"/>
    <property type="match status" value="1"/>
</dbReference>
<gene>
    <name evidence="8" type="ORF">C1SCF055_LOCUS23547</name>
</gene>
<organism evidence="8">
    <name type="scientific">Cladocopium goreaui</name>
    <dbReference type="NCBI Taxonomy" id="2562237"/>
    <lineage>
        <taxon>Eukaryota</taxon>
        <taxon>Sar</taxon>
        <taxon>Alveolata</taxon>
        <taxon>Dinophyceae</taxon>
        <taxon>Suessiales</taxon>
        <taxon>Symbiodiniaceae</taxon>
        <taxon>Cladocopium</taxon>
    </lineage>
</organism>
<dbReference type="AlphaFoldDB" id="A0A9P1CSX3"/>
<accession>A0A9P1CSX3</accession>
<dbReference type="EMBL" id="CAMXCT030002294">
    <property type="protein sequence ID" value="CAL4784446.1"/>
    <property type="molecule type" value="Genomic_DNA"/>
</dbReference>
<feature type="region of interest" description="Disordered" evidence="5">
    <location>
        <begin position="848"/>
        <end position="894"/>
    </location>
</feature>
<dbReference type="SUPFAM" id="SSF57756">
    <property type="entry name" value="Retrovirus zinc finger-like domains"/>
    <property type="match status" value="1"/>
</dbReference>
<keyword evidence="10" id="KW-1185">Reference proteome</keyword>
<evidence type="ECO:0000313" key="9">
    <source>
        <dbReference type="EMBL" id="CAL4784446.1"/>
    </source>
</evidence>
<evidence type="ECO:0000256" key="5">
    <source>
        <dbReference type="SAM" id="MobiDB-lite"/>
    </source>
</evidence>
<feature type="domain" description="GRF-type" evidence="7">
    <location>
        <begin position="743"/>
        <end position="784"/>
    </location>
</feature>
<dbReference type="EMBL" id="CAMXCT010002294">
    <property type="protein sequence ID" value="CAI3997134.1"/>
    <property type="molecule type" value="Genomic_DNA"/>
</dbReference>
<sequence>EAHESENPWHIPEPPLRQEGMVSEPPFTSRHQKDAARKREARYRGGLDECSNAEKQVKAPGLEYVEEPEVKTQRQLHQHRKDQILKGLAEGEANSDFVPIEVRHTRTELEEHEVQWWQIDWQTIRCLESEFLQFLQWRAQASAVDQGLYQGHQEGSNRALWQAAREEHERTTAGPPPEWDGVSTEFRDYKLKAKIWLRTTRTPAHARGPLLLKNLSKGPWEDLKFLASDEDWLTDPTNGTKLLELMDSKEYYGEEQRESMLAACSRLTFHLKRQRGESARQFMTRWDTAERKVREHEVRLPQDFLGFLMVNALQLDSERTKLLLNYTKGSLKVSDVKEWLRIHETDLDLSTLGNDKKKSTAYFLDQENAKEIQLMDIPESDEDMETESSELLLTALADLEDSDNLAESNAVTLSEAETKEILLTMVKDHKAKSRSYAGAMKAKKNRDLARGFGAGRDGILRPGTYEVSISELKKRTKCNACGQTGHWARECPSKGKKPSESSHAKGDAMKPKTKELNFLQNSAGLSAESEFFYLESMGSTEPTNAQSNCGWDAPGFCDEQDDSAISELLAVRVTSLQPTEQPLVPPIAMHGGRSKRGRTEVGSKFVLQCWIRLVLKTMMIIQRAIGHKVYMHFKMPGPRGLLLRQMEEMAGLLEPGQMDQLVLHITMMSSNQMSRKPSPARSSTPSGWSRVTDFDPPPRTPLRSSSMKSQEFHTDYPFTPDRRPATMWEIPPDLHLTRDAPKCTCGLPCLLWVSKTERNHDRLFWRCSQPRAQQCAFFMWLNNQILRSQDAAAPPVAQHMEPEEMNYYMKRHQEVCQHKRLSRAGTNAFLLKETCRDCGKVVTEQPKPLTAQTKKEASQRTSSPSRSSTTSTSSVVPNMMQYIQPGSSSSRHLSREEYQDFLNWKRLREVAESSSASPPPNQQHRR</sequence>
<dbReference type="Pfam" id="PF00098">
    <property type="entry name" value="zf-CCHC"/>
    <property type="match status" value="1"/>
</dbReference>
<protein>
    <recommendedName>
        <fullName evidence="11">CCHC-type domain-containing protein</fullName>
    </recommendedName>
</protein>
<evidence type="ECO:0000256" key="4">
    <source>
        <dbReference type="PROSITE-ProRule" id="PRU00047"/>
    </source>
</evidence>
<dbReference type="EMBL" id="CAMXCT020002294">
    <property type="protein sequence ID" value="CAL1150509.1"/>
    <property type="molecule type" value="Genomic_DNA"/>
</dbReference>
<feature type="region of interest" description="Disordered" evidence="5">
    <location>
        <begin position="671"/>
        <end position="716"/>
    </location>
</feature>
<feature type="domain" description="CCHC-type" evidence="6">
    <location>
        <begin position="477"/>
        <end position="493"/>
    </location>
</feature>
<dbReference type="GO" id="GO:0008270">
    <property type="term" value="F:zinc ion binding"/>
    <property type="evidence" value="ECO:0007669"/>
    <property type="project" value="UniProtKB-KW"/>
</dbReference>
<keyword evidence="3" id="KW-0862">Zinc</keyword>
<dbReference type="OrthoDB" id="1398992at2759"/>
<evidence type="ECO:0000256" key="1">
    <source>
        <dbReference type="ARBA" id="ARBA00022723"/>
    </source>
</evidence>
<feature type="region of interest" description="Disordered" evidence="5">
    <location>
        <begin position="1"/>
        <end position="48"/>
    </location>
</feature>
<dbReference type="PROSITE" id="PS50158">
    <property type="entry name" value="ZF_CCHC"/>
    <property type="match status" value="1"/>
</dbReference>
<keyword evidence="1" id="KW-0479">Metal-binding</keyword>
<evidence type="ECO:0000259" key="6">
    <source>
        <dbReference type="PROSITE" id="PS50158"/>
    </source>
</evidence>
<evidence type="ECO:0000256" key="3">
    <source>
        <dbReference type="ARBA" id="ARBA00022833"/>
    </source>
</evidence>
<feature type="non-terminal residue" evidence="8">
    <location>
        <position position="926"/>
    </location>
</feature>
<reference evidence="9 10" key="2">
    <citation type="submission" date="2024-05" db="EMBL/GenBank/DDBJ databases">
        <authorList>
            <person name="Chen Y."/>
            <person name="Shah S."/>
            <person name="Dougan E. K."/>
            <person name="Thang M."/>
            <person name="Chan C."/>
        </authorList>
    </citation>
    <scope>NUCLEOTIDE SEQUENCE [LARGE SCALE GENOMIC DNA]</scope>
</reference>
<dbReference type="SMART" id="SM00343">
    <property type="entry name" value="ZnF_C2HC"/>
    <property type="match status" value="1"/>
</dbReference>
<dbReference type="InterPro" id="IPR036875">
    <property type="entry name" value="Znf_CCHC_sf"/>
</dbReference>
<dbReference type="Proteomes" id="UP001152797">
    <property type="component" value="Unassembled WGS sequence"/>
</dbReference>
<feature type="region of interest" description="Disordered" evidence="5">
    <location>
        <begin position="489"/>
        <end position="511"/>
    </location>
</feature>
<feature type="compositionally biased region" description="Polar residues" evidence="5">
    <location>
        <begin position="671"/>
        <end position="689"/>
    </location>
</feature>
<evidence type="ECO:0008006" key="11">
    <source>
        <dbReference type="Google" id="ProtNLM"/>
    </source>
</evidence>
<dbReference type="GO" id="GO:0003676">
    <property type="term" value="F:nucleic acid binding"/>
    <property type="evidence" value="ECO:0007669"/>
    <property type="project" value="InterPro"/>
</dbReference>
<dbReference type="InterPro" id="IPR010666">
    <property type="entry name" value="Znf_GRF"/>
</dbReference>
<dbReference type="PROSITE" id="PS51999">
    <property type="entry name" value="ZF_GRF"/>
    <property type="match status" value="1"/>
</dbReference>
<feature type="compositionally biased region" description="Basic and acidic residues" evidence="5">
    <location>
        <begin position="31"/>
        <end position="47"/>
    </location>
</feature>
<evidence type="ECO:0000313" key="10">
    <source>
        <dbReference type="Proteomes" id="UP001152797"/>
    </source>
</evidence>
<dbReference type="Pfam" id="PF06839">
    <property type="entry name" value="Zn_ribbon_GRF"/>
    <property type="match status" value="1"/>
</dbReference>
<reference evidence="8" key="1">
    <citation type="submission" date="2022-10" db="EMBL/GenBank/DDBJ databases">
        <authorList>
            <person name="Chen Y."/>
            <person name="Dougan E. K."/>
            <person name="Chan C."/>
            <person name="Rhodes N."/>
            <person name="Thang M."/>
        </authorList>
    </citation>
    <scope>NUCLEOTIDE SEQUENCE</scope>
</reference>
<evidence type="ECO:0000259" key="7">
    <source>
        <dbReference type="PROSITE" id="PS51999"/>
    </source>
</evidence>
<evidence type="ECO:0000256" key="2">
    <source>
        <dbReference type="ARBA" id="ARBA00022771"/>
    </source>
</evidence>
<comment type="caution">
    <text evidence="8">The sequence shown here is derived from an EMBL/GenBank/DDBJ whole genome shotgun (WGS) entry which is preliminary data.</text>
</comment>
<name>A0A9P1CSX3_9DINO</name>